<keyword evidence="3 4" id="KW-0274">FAD</keyword>
<dbReference type="EMBL" id="JAULSV010000003">
    <property type="protein sequence ID" value="KAK0648113.1"/>
    <property type="molecule type" value="Genomic_DNA"/>
</dbReference>
<dbReference type="GO" id="GO:0050660">
    <property type="term" value="F:flavin adenine dinucleotide binding"/>
    <property type="evidence" value="ECO:0007669"/>
    <property type="project" value="InterPro"/>
</dbReference>
<evidence type="ECO:0000256" key="2">
    <source>
        <dbReference type="PIRSR" id="PIRSR000137-1"/>
    </source>
</evidence>
<evidence type="ECO:0000256" key="5">
    <source>
        <dbReference type="SAM" id="SignalP"/>
    </source>
</evidence>
<evidence type="ECO:0000256" key="4">
    <source>
        <dbReference type="RuleBase" id="RU003968"/>
    </source>
</evidence>
<comment type="caution">
    <text evidence="8">The sequence shown here is derived from an EMBL/GenBank/DDBJ whole genome shotgun (WGS) entry which is preliminary data.</text>
</comment>
<dbReference type="Proteomes" id="UP001174936">
    <property type="component" value="Unassembled WGS sequence"/>
</dbReference>
<feature type="binding site" evidence="3">
    <location>
        <begin position="113"/>
        <end position="116"/>
    </location>
    <ligand>
        <name>FAD</name>
        <dbReference type="ChEBI" id="CHEBI:57692"/>
    </ligand>
</feature>
<dbReference type="Pfam" id="PF00732">
    <property type="entry name" value="GMC_oxred_N"/>
    <property type="match status" value="1"/>
</dbReference>
<sequence>MMLLTLAFALQVFTASVIATDDGVFDFVIIGGGTAGNALATRLSHGLPHSSILVIEAGPAALDEPDINIPGRKGSALGTKYDWNFTTVPQAGLNGRVLPVNRGKVLGGSSAINLMVWDRGAAAEYDQWEEVGNPGWNWKSMLKAMTKSENYTGLPPRPGSGKTGPVKSLVNRMQPTYQEAWIPAVTQSFNISENHDSLDGRLVGVTFQPTNIDPTHYTRSYSATAYLPLAEPNLQVLTNTQVAKINFAKRGSGHGHGKTELQRATGVTLVNGTIISARREVILSAGAIQTPQLLELSGIGQSSVLKSSKIDTLIELPGVGENYQDHPRVQISYRLRPGYATADVLRYNATAAALEMEKYRRNEKSWYDDRRGGFIFANWKQIVSNSNDSGLIQLARVVTGAAASPPGNINIGHRKKLEQLNNPTIPQIEIIFSDGYTGRNGYPPPNSTNFGQNFATFIIVLMHPLSRGSTHLNTSNPLGKPVINPRFLDNEYDIQGFIEAAKFTRRLANAEPLRSLWDPTQSEFEPGANAVQTDAQWREWVKENLFTVCHPSGTAPMLPREEGGVVDSNLVVYGTSNLRIVDWSVMPVQISGHPQTAVYGVAERAAEIVIRANDQW</sequence>
<reference evidence="8" key="1">
    <citation type="submission" date="2023-06" db="EMBL/GenBank/DDBJ databases">
        <title>Genome-scale phylogeny and comparative genomics of the fungal order Sordariales.</title>
        <authorList>
            <consortium name="Lawrence Berkeley National Laboratory"/>
            <person name="Hensen N."/>
            <person name="Bonometti L."/>
            <person name="Westerberg I."/>
            <person name="Brannstrom I.O."/>
            <person name="Guillou S."/>
            <person name="Cros-Aarteil S."/>
            <person name="Calhoun S."/>
            <person name="Haridas S."/>
            <person name="Kuo A."/>
            <person name="Mondo S."/>
            <person name="Pangilinan J."/>
            <person name="Riley R."/>
            <person name="Labutti K."/>
            <person name="Andreopoulos B."/>
            <person name="Lipzen A."/>
            <person name="Chen C."/>
            <person name="Yanf M."/>
            <person name="Daum C."/>
            <person name="Ng V."/>
            <person name="Clum A."/>
            <person name="Steindorff A."/>
            <person name="Ohm R."/>
            <person name="Martin F."/>
            <person name="Silar P."/>
            <person name="Natvig D."/>
            <person name="Lalanne C."/>
            <person name="Gautier V."/>
            <person name="Ament-Velasquez S.L."/>
            <person name="Kruys A."/>
            <person name="Hutchinson M.I."/>
            <person name="Powell A.J."/>
            <person name="Barry K."/>
            <person name="Miller A.N."/>
            <person name="Grigoriev I.V."/>
            <person name="Debuchy R."/>
            <person name="Gladieux P."/>
            <person name="Thoren M.H."/>
            <person name="Johannesson H."/>
        </authorList>
    </citation>
    <scope>NUCLEOTIDE SEQUENCE</scope>
    <source>
        <strain evidence="8">SMH2532-1</strain>
    </source>
</reference>
<dbReference type="InterPro" id="IPR000172">
    <property type="entry name" value="GMC_OxRdtase_N"/>
</dbReference>
<comment type="cofactor">
    <cofactor evidence="3">
        <name>FAD</name>
        <dbReference type="ChEBI" id="CHEBI:57692"/>
    </cofactor>
</comment>
<proteinExistence type="inferred from homology"/>
<dbReference type="PANTHER" id="PTHR11552">
    <property type="entry name" value="GLUCOSE-METHANOL-CHOLINE GMC OXIDOREDUCTASE"/>
    <property type="match status" value="1"/>
</dbReference>
<keyword evidence="9" id="KW-1185">Reference proteome</keyword>
<evidence type="ECO:0000256" key="1">
    <source>
        <dbReference type="ARBA" id="ARBA00010790"/>
    </source>
</evidence>
<dbReference type="InterPro" id="IPR012132">
    <property type="entry name" value="GMC_OxRdtase"/>
</dbReference>
<dbReference type="InterPro" id="IPR007867">
    <property type="entry name" value="GMC_OxRtase_C"/>
</dbReference>
<dbReference type="Gene3D" id="3.30.560.10">
    <property type="entry name" value="Glucose Oxidase, domain 3"/>
    <property type="match status" value="1"/>
</dbReference>
<dbReference type="Pfam" id="PF05199">
    <property type="entry name" value="GMC_oxred_C"/>
    <property type="match status" value="1"/>
</dbReference>
<feature type="binding site" evidence="3">
    <location>
        <position position="242"/>
    </location>
    <ligand>
        <name>FAD</name>
        <dbReference type="ChEBI" id="CHEBI:57692"/>
    </ligand>
</feature>
<evidence type="ECO:0000259" key="6">
    <source>
        <dbReference type="PROSITE" id="PS00623"/>
    </source>
</evidence>
<dbReference type="SUPFAM" id="SSF54373">
    <property type="entry name" value="FAD-linked reductases, C-terminal domain"/>
    <property type="match status" value="1"/>
</dbReference>
<organism evidence="8 9">
    <name type="scientific">Cercophora newfieldiana</name>
    <dbReference type="NCBI Taxonomy" id="92897"/>
    <lineage>
        <taxon>Eukaryota</taxon>
        <taxon>Fungi</taxon>
        <taxon>Dikarya</taxon>
        <taxon>Ascomycota</taxon>
        <taxon>Pezizomycotina</taxon>
        <taxon>Sordariomycetes</taxon>
        <taxon>Sordariomycetidae</taxon>
        <taxon>Sordariales</taxon>
        <taxon>Lasiosphaeriaceae</taxon>
        <taxon>Cercophora</taxon>
    </lineage>
</organism>
<dbReference type="GO" id="GO:0016614">
    <property type="term" value="F:oxidoreductase activity, acting on CH-OH group of donors"/>
    <property type="evidence" value="ECO:0007669"/>
    <property type="project" value="InterPro"/>
</dbReference>
<feature type="active site" description="Proton acceptor" evidence="2">
    <location>
        <position position="593"/>
    </location>
</feature>
<feature type="signal peptide" evidence="5">
    <location>
        <begin position="1"/>
        <end position="19"/>
    </location>
</feature>
<dbReference type="PROSITE" id="PS00624">
    <property type="entry name" value="GMC_OXRED_2"/>
    <property type="match status" value="1"/>
</dbReference>
<comment type="similarity">
    <text evidence="1 4">Belongs to the GMC oxidoreductase family.</text>
</comment>
<dbReference type="AlphaFoldDB" id="A0AA40CSU0"/>
<feature type="chain" id="PRO_5041346090" evidence="5">
    <location>
        <begin position="20"/>
        <end position="616"/>
    </location>
</feature>
<feature type="domain" description="Glucose-methanol-choline oxidoreductase N-terminal" evidence="6">
    <location>
        <begin position="103"/>
        <end position="126"/>
    </location>
</feature>
<dbReference type="PROSITE" id="PS00623">
    <property type="entry name" value="GMC_OXRED_1"/>
    <property type="match status" value="1"/>
</dbReference>
<evidence type="ECO:0000313" key="8">
    <source>
        <dbReference type="EMBL" id="KAK0648113.1"/>
    </source>
</evidence>
<evidence type="ECO:0000256" key="3">
    <source>
        <dbReference type="PIRSR" id="PIRSR000137-2"/>
    </source>
</evidence>
<feature type="binding site" evidence="3">
    <location>
        <position position="105"/>
    </location>
    <ligand>
        <name>FAD</name>
        <dbReference type="ChEBI" id="CHEBI:57692"/>
    </ligand>
</feature>
<gene>
    <name evidence="8" type="ORF">B0T16DRAFT_407741</name>
</gene>
<dbReference type="SUPFAM" id="SSF51905">
    <property type="entry name" value="FAD/NAD(P)-binding domain"/>
    <property type="match status" value="1"/>
</dbReference>
<dbReference type="GO" id="GO:0044550">
    <property type="term" value="P:secondary metabolite biosynthetic process"/>
    <property type="evidence" value="ECO:0007669"/>
    <property type="project" value="TreeGrafter"/>
</dbReference>
<keyword evidence="5" id="KW-0732">Signal</keyword>
<feature type="active site" description="Proton donor" evidence="2">
    <location>
        <position position="550"/>
    </location>
</feature>
<dbReference type="PIRSF" id="PIRSF000137">
    <property type="entry name" value="Alcohol_oxidase"/>
    <property type="match status" value="1"/>
</dbReference>
<dbReference type="PANTHER" id="PTHR11552:SF115">
    <property type="entry name" value="DEHYDROGENASE XPTC-RELATED"/>
    <property type="match status" value="1"/>
</dbReference>
<feature type="binding site" evidence="3">
    <location>
        <begin position="594"/>
        <end position="595"/>
    </location>
    <ligand>
        <name>FAD</name>
        <dbReference type="ChEBI" id="CHEBI:57692"/>
    </ligand>
</feature>
<dbReference type="InterPro" id="IPR036188">
    <property type="entry name" value="FAD/NAD-bd_sf"/>
</dbReference>
<name>A0AA40CSU0_9PEZI</name>
<accession>A0AA40CSU0</accession>
<feature type="domain" description="Glucose-methanol-choline oxidoreductase N-terminal" evidence="7">
    <location>
        <begin position="286"/>
        <end position="300"/>
    </location>
</feature>
<evidence type="ECO:0000313" key="9">
    <source>
        <dbReference type="Proteomes" id="UP001174936"/>
    </source>
</evidence>
<evidence type="ECO:0000259" key="7">
    <source>
        <dbReference type="PROSITE" id="PS00624"/>
    </source>
</evidence>
<dbReference type="Gene3D" id="3.50.50.60">
    <property type="entry name" value="FAD/NAD(P)-binding domain"/>
    <property type="match status" value="1"/>
</dbReference>
<protein>
    <submittedName>
        <fullName evidence="8">GMC oxidoreductase</fullName>
    </submittedName>
</protein>
<keyword evidence="4" id="KW-0285">Flavoprotein</keyword>